<sequence length="109" mass="12242">MTTSWYMFAIIFFSGLVTLIIRIVPFIMITRIQLSEKVVKWLSYIPITLFTALVVDAMIKQPSHGLGFTINLSFVIITIPTIVVAFISRSLTITVVTGIVLMAGLRLFF</sequence>
<dbReference type="AlphaFoldDB" id="A0A133Q7D0"/>
<name>A0A133Q7D0_STALU</name>
<evidence type="ECO:0000313" key="7">
    <source>
        <dbReference type="Proteomes" id="UP000325462"/>
    </source>
</evidence>
<dbReference type="EMBL" id="LRQI01000039">
    <property type="protein sequence ID" value="KXA38785.1"/>
    <property type="molecule type" value="Genomic_DNA"/>
</dbReference>
<dbReference type="Proteomes" id="UP000325462">
    <property type="component" value="Chromosome"/>
</dbReference>
<dbReference type="Pfam" id="PF05437">
    <property type="entry name" value="AzlD"/>
    <property type="match status" value="1"/>
</dbReference>
<keyword evidence="7" id="KW-1185">Reference proteome</keyword>
<evidence type="ECO:0000313" key="5">
    <source>
        <dbReference type="Proteomes" id="UP000070063"/>
    </source>
</evidence>
<reference evidence="4 6" key="2">
    <citation type="journal article" date="2019" name="Sci. Transl. Med.">
        <title>Quorum sensing between bacterial species on the skin protects against epidermal injury in atopic dermatitis.</title>
        <authorList>
            <person name="Williams M.R."/>
        </authorList>
    </citation>
    <scope>NUCLEOTIDE SEQUENCE [LARGE SCALE GENOMIC DNA]</scope>
    <source>
        <strain evidence="4 6">E7</strain>
    </source>
</reference>
<dbReference type="GeneID" id="58090764"/>
<feature type="transmembrane region" description="Helical" evidence="1">
    <location>
        <begin position="65"/>
        <end position="86"/>
    </location>
</feature>
<keyword evidence="1" id="KW-0812">Transmembrane</keyword>
<accession>A0A133Q7D0</accession>
<dbReference type="EMBL" id="CP041722">
    <property type="protein sequence ID" value="QEX38071.1"/>
    <property type="molecule type" value="Genomic_DNA"/>
</dbReference>
<feature type="transmembrane region" description="Helical" evidence="1">
    <location>
        <begin position="41"/>
        <end position="59"/>
    </location>
</feature>
<evidence type="ECO:0000256" key="1">
    <source>
        <dbReference type="SAM" id="Phobius"/>
    </source>
</evidence>
<evidence type="ECO:0000313" key="3">
    <source>
        <dbReference type="EMBL" id="QEX38071.1"/>
    </source>
</evidence>
<keyword evidence="1" id="KW-1133">Transmembrane helix</keyword>
<dbReference type="EMBL" id="SCHB01000003">
    <property type="protein sequence ID" value="TBW72441.1"/>
    <property type="molecule type" value="Genomic_DNA"/>
</dbReference>
<proteinExistence type="predicted"/>
<keyword evidence="1" id="KW-0472">Membrane</keyword>
<dbReference type="RefSeq" id="WP_002479197.1">
    <property type="nucleotide sequence ID" value="NZ_AP021848.1"/>
</dbReference>
<protein>
    <submittedName>
        <fullName evidence="4">AzlD domain-containing protein</fullName>
    </submittedName>
    <submittedName>
        <fullName evidence="2">Branched-chain amino acid transport protein</fullName>
    </submittedName>
</protein>
<organism evidence="4 6">
    <name type="scientific">Staphylococcus lugdunensis</name>
    <dbReference type="NCBI Taxonomy" id="28035"/>
    <lineage>
        <taxon>Bacteria</taxon>
        <taxon>Bacillati</taxon>
        <taxon>Bacillota</taxon>
        <taxon>Bacilli</taxon>
        <taxon>Bacillales</taxon>
        <taxon>Staphylococcaceae</taxon>
        <taxon>Staphylococcus</taxon>
    </lineage>
</organism>
<reference evidence="2 5" key="1">
    <citation type="submission" date="2016-01" db="EMBL/GenBank/DDBJ databases">
        <authorList>
            <person name="Mitreva M."/>
            <person name="Pepin K.H."/>
            <person name="Mihindukulasuriya K.A."/>
            <person name="Fulton R."/>
            <person name="Fronick C."/>
            <person name="O'Laughlin M."/>
            <person name="Miner T."/>
            <person name="Herter B."/>
            <person name="Rosa B.A."/>
            <person name="Cordes M."/>
            <person name="Tomlinson C."/>
            <person name="Wollam A."/>
            <person name="Palsikar V.B."/>
            <person name="Mardis E.R."/>
            <person name="Wilson R.K."/>
        </authorList>
    </citation>
    <scope>NUCLEOTIDE SEQUENCE [LARGE SCALE GENOMIC DNA]</scope>
    <source>
        <strain evidence="2 5">MJR7738</strain>
    </source>
</reference>
<reference evidence="3 7" key="3">
    <citation type="submission" date="2019-07" db="EMBL/GenBank/DDBJ databases">
        <title>Comparative genome analysis of staphylococcus lugdunensis shows clonal complex-dependent diversity of the putative virulence factor, ess/type vii locus.</title>
        <authorList>
            <person name="Lebeurre J."/>
            <person name="Dahyot S."/>
            <person name="Diene S."/>
            <person name="Paulay A."/>
            <person name="Aubourg M."/>
            <person name="Argemi X."/>
            <person name="Giard J.-C."/>
            <person name="Tournier I."/>
            <person name="Francois P."/>
            <person name="Pestel-Caron M."/>
        </authorList>
    </citation>
    <scope>NUCLEOTIDE SEQUENCE [LARGE SCALE GENOMIC DNA]</scope>
    <source>
        <strain evidence="3 7">SL13</strain>
    </source>
</reference>
<dbReference type="Proteomes" id="UP000070063">
    <property type="component" value="Unassembled WGS sequence"/>
</dbReference>
<dbReference type="Proteomes" id="UP000293637">
    <property type="component" value="Unassembled WGS sequence"/>
</dbReference>
<dbReference type="eggNOG" id="COG4392">
    <property type="taxonomic scope" value="Bacteria"/>
</dbReference>
<evidence type="ECO:0000313" key="4">
    <source>
        <dbReference type="EMBL" id="TBW72441.1"/>
    </source>
</evidence>
<dbReference type="STRING" id="28035.B6N84_12600"/>
<gene>
    <name evidence="4" type="ORF">EQ812_05530</name>
    <name evidence="3" type="ORF">FO454_03680</name>
    <name evidence="2" type="ORF">HMPREF3225_01068</name>
</gene>
<dbReference type="InterPro" id="IPR008407">
    <property type="entry name" value="Brnchd-chn_aa_trnsp_AzlD"/>
</dbReference>
<feature type="transmembrane region" description="Helical" evidence="1">
    <location>
        <begin position="6"/>
        <end position="29"/>
    </location>
</feature>
<evidence type="ECO:0000313" key="2">
    <source>
        <dbReference type="EMBL" id="KXA38785.1"/>
    </source>
</evidence>
<dbReference type="OMA" id="PICIFTA"/>
<evidence type="ECO:0000313" key="6">
    <source>
        <dbReference type="Proteomes" id="UP000293637"/>
    </source>
</evidence>